<keyword evidence="3" id="KW-0812">Transmembrane</keyword>
<feature type="domain" description="K Homology" evidence="4">
    <location>
        <begin position="203"/>
        <end position="245"/>
    </location>
</feature>
<dbReference type="GO" id="GO:0003723">
    <property type="term" value="F:RNA binding"/>
    <property type="evidence" value="ECO:0007669"/>
    <property type="project" value="UniProtKB-KW"/>
</dbReference>
<dbReference type="PANTHER" id="PTHR12826:SF15">
    <property type="entry name" value="RIBONUCLEASE Y"/>
    <property type="match status" value="1"/>
</dbReference>
<dbReference type="Gene3D" id="3.30.1370.10">
    <property type="entry name" value="K Homology domain, type 1"/>
    <property type="match status" value="1"/>
</dbReference>
<proteinExistence type="predicted"/>
<dbReference type="PANTHER" id="PTHR12826">
    <property type="entry name" value="RIBONUCLEASE Y"/>
    <property type="match status" value="1"/>
</dbReference>
<feature type="domain" description="Ribonuclease Y N-terminal" evidence="5">
    <location>
        <begin position="7"/>
        <end position="193"/>
    </location>
</feature>
<organism evidence="6">
    <name type="scientific">hydrothermal vent metagenome</name>
    <dbReference type="NCBI Taxonomy" id="652676"/>
    <lineage>
        <taxon>unclassified sequences</taxon>
        <taxon>metagenomes</taxon>
        <taxon>ecological metagenomes</taxon>
    </lineage>
</organism>
<keyword evidence="1" id="KW-0694">RNA-binding</keyword>
<feature type="transmembrane region" description="Helical" evidence="3">
    <location>
        <begin position="6"/>
        <end position="25"/>
    </location>
</feature>
<keyword evidence="3" id="KW-0472">Membrane</keyword>
<feature type="coiled-coil region" evidence="2">
    <location>
        <begin position="26"/>
        <end position="173"/>
    </location>
</feature>
<reference evidence="6" key="1">
    <citation type="submission" date="2018-06" db="EMBL/GenBank/DDBJ databases">
        <authorList>
            <person name="Zhirakovskaya E."/>
        </authorList>
    </citation>
    <scope>NUCLEOTIDE SEQUENCE</scope>
</reference>
<evidence type="ECO:0000256" key="2">
    <source>
        <dbReference type="SAM" id="Coils"/>
    </source>
</evidence>
<dbReference type="Pfam" id="PF00013">
    <property type="entry name" value="KH_1"/>
    <property type="match status" value="1"/>
</dbReference>
<evidence type="ECO:0000313" key="6">
    <source>
        <dbReference type="EMBL" id="VAW31558.1"/>
    </source>
</evidence>
<gene>
    <name evidence="6" type="ORF">MNBD_CHLOROFLEXI01-5296</name>
</gene>
<dbReference type="Pfam" id="PF12072">
    <property type="entry name" value="RNase_Y_N"/>
    <property type="match status" value="1"/>
</dbReference>
<dbReference type="InterPro" id="IPR022711">
    <property type="entry name" value="RNase_Y_N"/>
</dbReference>
<name>A0A3B0ULC1_9ZZZZ</name>
<dbReference type="AlphaFoldDB" id="A0A3B0ULC1"/>
<evidence type="ECO:0000259" key="5">
    <source>
        <dbReference type="Pfam" id="PF12072"/>
    </source>
</evidence>
<keyword evidence="2" id="KW-0175">Coiled coil</keyword>
<dbReference type="InterPro" id="IPR004088">
    <property type="entry name" value="KH_dom_type_1"/>
</dbReference>
<evidence type="ECO:0000256" key="1">
    <source>
        <dbReference type="ARBA" id="ARBA00022884"/>
    </source>
</evidence>
<evidence type="ECO:0000259" key="4">
    <source>
        <dbReference type="Pfam" id="PF00013"/>
    </source>
</evidence>
<dbReference type="SUPFAM" id="SSF54791">
    <property type="entry name" value="Eukaryotic type KH-domain (KH-domain type I)"/>
    <property type="match status" value="1"/>
</dbReference>
<sequence>MPALNILLGAIIGLIIGAAAVYFMIRPQIEQKVAAAEHEIEEQRTLSEKENTEILETSRRESQQIRQEAEKAIERRYQDLARTEKRVDRRNDNLDNQVKKIEHREAVINKRQSRLDKRQNQLETIEQERREELERLAALTSDEAKQLLLNDVEKESRQDMARIMREIEDEAKETANHKARELVVMAIQRIATDQVAEQTVSTVPLPSEEMKGRIIGRNGRNIRAFEQAAGVDIVVDDTPEAVSVSSFDPVRRE</sequence>
<keyword evidence="3" id="KW-1133">Transmembrane helix</keyword>
<dbReference type="EMBL" id="UOEU01000249">
    <property type="protein sequence ID" value="VAW31558.1"/>
    <property type="molecule type" value="Genomic_DNA"/>
</dbReference>
<evidence type="ECO:0000256" key="3">
    <source>
        <dbReference type="SAM" id="Phobius"/>
    </source>
</evidence>
<dbReference type="InterPro" id="IPR036612">
    <property type="entry name" value="KH_dom_type_1_sf"/>
</dbReference>
<feature type="non-terminal residue" evidence="6">
    <location>
        <position position="253"/>
    </location>
</feature>
<protein>
    <submittedName>
        <fullName evidence="6">Ribonuclease Y</fullName>
    </submittedName>
</protein>
<accession>A0A3B0ULC1</accession>
<dbReference type="PROSITE" id="PS50084">
    <property type="entry name" value="KH_TYPE_1"/>
    <property type="match status" value="1"/>
</dbReference>